<dbReference type="PANTHER" id="PTHR46667">
    <property type="entry name" value="OS05G0182700 PROTEIN"/>
    <property type="match status" value="1"/>
</dbReference>
<sequence>MNDFGHGTRRKWKKHTALTNLDKTLGGNVEKTPKLLYIFLGRSVSFKLSLSQKLDLSGEGRRPRKMALQAAGVSTSKVLVLVGAGLTGSIVLRSGRLSDLIAQLHELLKGVNEAEILSEKYDGAIIRAQIQQLAQEIRELTLSGPVTIFKENSASSGNYASYLVPAAALGAMGYCYMWWKGWSLSDVMYVTKHSMANAVATVSKQLEHVHETLASTKRHLTKKLENLDWKMEEQKEISELIANDVNEVKSNLSQIGFDVELIHQMVAGLEGKVELIESKQDATNSGLWYLCQVAEGFKDGLDAKPFQNVSAKLGKHSTMALEDKSLKGLQFLADTKEPSVTEKSMTSAKKNDPDNFPGEKVPRMKTRIHRSYPVGIALTRDITGSDL</sequence>
<dbReference type="Proteomes" id="UP000006882">
    <property type="component" value="Chromosome G3"/>
</dbReference>
<keyword evidence="2" id="KW-0812">Transmembrane</keyword>
<dbReference type="Pfam" id="PF07889">
    <property type="entry name" value="DUF1664"/>
    <property type="match status" value="1"/>
</dbReference>
<protein>
    <recommendedName>
        <fullName evidence="3">DUF1664 domain-containing protein</fullName>
    </recommendedName>
</protein>
<dbReference type="AlphaFoldDB" id="A0A251Q3B3"/>
<dbReference type="STRING" id="3760.A0A251Q3B3"/>
<gene>
    <name evidence="4" type="ORF">PRUPE_3G206300</name>
</gene>
<keyword evidence="5" id="KW-1185">Reference proteome</keyword>
<evidence type="ECO:0000313" key="4">
    <source>
        <dbReference type="EMBL" id="ONI18268.1"/>
    </source>
</evidence>
<keyword evidence="2" id="KW-1133">Transmembrane helix</keyword>
<proteinExistence type="predicted"/>
<feature type="region of interest" description="Disordered" evidence="1">
    <location>
        <begin position="337"/>
        <end position="364"/>
    </location>
</feature>
<name>A0A251Q3B3_PRUPE</name>
<evidence type="ECO:0000256" key="1">
    <source>
        <dbReference type="SAM" id="MobiDB-lite"/>
    </source>
</evidence>
<dbReference type="EMBL" id="CM007653">
    <property type="protein sequence ID" value="ONI18268.1"/>
    <property type="molecule type" value="Genomic_DNA"/>
</dbReference>
<feature type="domain" description="DUF1664" evidence="3">
    <location>
        <begin position="157"/>
        <end position="280"/>
    </location>
</feature>
<dbReference type="InterPro" id="IPR012458">
    <property type="entry name" value="DUF1664"/>
</dbReference>
<accession>A0A251Q3B3</accession>
<evidence type="ECO:0000256" key="2">
    <source>
        <dbReference type="SAM" id="Phobius"/>
    </source>
</evidence>
<organism evidence="4 5">
    <name type="scientific">Prunus persica</name>
    <name type="common">Peach</name>
    <name type="synonym">Amygdalus persica</name>
    <dbReference type="NCBI Taxonomy" id="3760"/>
    <lineage>
        <taxon>Eukaryota</taxon>
        <taxon>Viridiplantae</taxon>
        <taxon>Streptophyta</taxon>
        <taxon>Embryophyta</taxon>
        <taxon>Tracheophyta</taxon>
        <taxon>Spermatophyta</taxon>
        <taxon>Magnoliopsida</taxon>
        <taxon>eudicotyledons</taxon>
        <taxon>Gunneridae</taxon>
        <taxon>Pentapetalae</taxon>
        <taxon>rosids</taxon>
        <taxon>fabids</taxon>
        <taxon>Rosales</taxon>
        <taxon>Rosaceae</taxon>
        <taxon>Amygdaloideae</taxon>
        <taxon>Amygdaleae</taxon>
        <taxon>Prunus</taxon>
    </lineage>
</organism>
<dbReference type="eggNOG" id="ENOG502QRN8">
    <property type="taxonomic scope" value="Eukaryota"/>
</dbReference>
<reference evidence="4 5" key="1">
    <citation type="journal article" date="2013" name="Nat. Genet.">
        <title>The high-quality draft genome of peach (Prunus persica) identifies unique patterns of genetic diversity, domestication and genome evolution.</title>
        <authorList>
            <consortium name="International Peach Genome Initiative"/>
            <person name="Verde I."/>
            <person name="Abbott A.G."/>
            <person name="Scalabrin S."/>
            <person name="Jung S."/>
            <person name="Shu S."/>
            <person name="Marroni F."/>
            <person name="Zhebentyayeva T."/>
            <person name="Dettori M.T."/>
            <person name="Grimwood J."/>
            <person name="Cattonaro F."/>
            <person name="Zuccolo A."/>
            <person name="Rossini L."/>
            <person name="Jenkins J."/>
            <person name="Vendramin E."/>
            <person name="Meisel L.A."/>
            <person name="Decroocq V."/>
            <person name="Sosinski B."/>
            <person name="Prochnik S."/>
            <person name="Mitros T."/>
            <person name="Policriti A."/>
            <person name="Cipriani G."/>
            <person name="Dondini L."/>
            <person name="Ficklin S."/>
            <person name="Goodstein D.M."/>
            <person name="Xuan P."/>
            <person name="Del Fabbro C."/>
            <person name="Aramini V."/>
            <person name="Copetti D."/>
            <person name="Gonzalez S."/>
            <person name="Horner D.S."/>
            <person name="Falchi R."/>
            <person name="Lucas S."/>
            <person name="Mica E."/>
            <person name="Maldonado J."/>
            <person name="Lazzari B."/>
            <person name="Bielenberg D."/>
            <person name="Pirona R."/>
            <person name="Miculan M."/>
            <person name="Barakat A."/>
            <person name="Testolin R."/>
            <person name="Stella A."/>
            <person name="Tartarini S."/>
            <person name="Tonutti P."/>
            <person name="Arus P."/>
            <person name="Orellana A."/>
            <person name="Wells C."/>
            <person name="Main D."/>
            <person name="Vizzotto G."/>
            <person name="Silva H."/>
            <person name="Salamini F."/>
            <person name="Schmutz J."/>
            <person name="Morgante M."/>
            <person name="Rokhsar D.S."/>
        </authorList>
    </citation>
    <scope>NUCLEOTIDE SEQUENCE [LARGE SCALE GENOMIC DNA]</scope>
    <source>
        <strain evidence="5">cv. Nemared</strain>
    </source>
</reference>
<dbReference type="PANTHER" id="PTHR46667:SF1">
    <property type="entry name" value="OS09G0482740 PROTEIN"/>
    <property type="match status" value="1"/>
</dbReference>
<feature type="transmembrane region" description="Helical" evidence="2">
    <location>
        <begin position="70"/>
        <end position="92"/>
    </location>
</feature>
<evidence type="ECO:0000259" key="3">
    <source>
        <dbReference type="Pfam" id="PF07889"/>
    </source>
</evidence>
<evidence type="ECO:0000313" key="5">
    <source>
        <dbReference type="Proteomes" id="UP000006882"/>
    </source>
</evidence>
<dbReference type="Gramene" id="ONI18268">
    <property type="protein sequence ID" value="ONI18268"/>
    <property type="gene ID" value="PRUPE_3G206300"/>
</dbReference>
<keyword evidence="2" id="KW-0472">Membrane</keyword>